<proteinExistence type="predicted"/>
<name>A0A9D4U2S7_ADICA</name>
<organism evidence="1 2">
    <name type="scientific">Adiantum capillus-veneris</name>
    <name type="common">Maidenhair fern</name>
    <dbReference type="NCBI Taxonomy" id="13818"/>
    <lineage>
        <taxon>Eukaryota</taxon>
        <taxon>Viridiplantae</taxon>
        <taxon>Streptophyta</taxon>
        <taxon>Embryophyta</taxon>
        <taxon>Tracheophyta</taxon>
        <taxon>Polypodiopsida</taxon>
        <taxon>Polypodiidae</taxon>
        <taxon>Polypodiales</taxon>
        <taxon>Pteridineae</taxon>
        <taxon>Pteridaceae</taxon>
        <taxon>Vittarioideae</taxon>
        <taxon>Adiantum</taxon>
    </lineage>
</organism>
<keyword evidence="2" id="KW-1185">Reference proteome</keyword>
<evidence type="ECO:0000313" key="1">
    <source>
        <dbReference type="EMBL" id="KAI5060546.1"/>
    </source>
</evidence>
<accession>A0A9D4U2S7</accession>
<dbReference type="EMBL" id="JABFUD020000024">
    <property type="protein sequence ID" value="KAI5060546.1"/>
    <property type="molecule type" value="Genomic_DNA"/>
</dbReference>
<sequence length="94" mass="10706">MNGRGSNFFNVLQNDQRLANRVAVVDEHRDLLVDGDNLKQELTLVLKVFLHVLLFYPLFIIKGNEDPQAKHVVPSVENLERQCGHGELQHCTSN</sequence>
<dbReference type="AlphaFoldDB" id="A0A9D4U2S7"/>
<dbReference type="Proteomes" id="UP000886520">
    <property type="component" value="Chromosome 24"/>
</dbReference>
<gene>
    <name evidence="1" type="ORF">GOP47_0024966</name>
</gene>
<reference evidence="1" key="1">
    <citation type="submission" date="2021-01" db="EMBL/GenBank/DDBJ databases">
        <title>Adiantum capillus-veneris genome.</title>
        <authorList>
            <person name="Fang Y."/>
            <person name="Liao Q."/>
        </authorList>
    </citation>
    <scope>NUCLEOTIDE SEQUENCE</scope>
    <source>
        <strain evidence="1">H3</strain>
        <tissue evidence="1">Leaf</tissue>
    </source>
</reference>
<evidence type="ECO:0000313" key="2">
    <source>
        <dbReference type="Proteomes" id="UP000886520"/>
    </source>
</evidence>
<protein>
    <submittedName>
        <fullName evidence="1">Uncharacterized protein</fullName>
    </submittedName>
</protein>
<comment type="caution">
    <text evidence="1">The sequence shown here is derived from an EMBL/GenBank/DDBJ whole genome shotgun (WGS) entry which is preliminary data.</text>
</comment>